<keyword evidence="2" id="KW-1185">Reference proteome</keyword>
<dbReference type="AlphaFoldDB" id="A0AAN6PFL9"/>
<dbReference type="EMBL" id="MU854454">
    <property type="protein sequence ID" value="KAK4035132.1"/>
    <property type="molecule type" value="Genomic_DNA"/>
</dbReference>
<reference evidence="2" key="1">
    <citation type="journal article" date="2023" name="Mol. Phylogenet. Evol.">
        <title>Genome-scale phylogeny and comparative genomics of the fungal order Sordariales.</title>
        <authorList>
            <person name="Hensen N."/>
            <person name="Bonometti L."/>
            <person name="Westerberg I."/>
            <person name="Brannstrom I.O."/>
            <person name="Guillou S."/>
            <person name="Cros-Aarteil S."/>
            <person name="Calhoun S."/>
            <person name="Haridas S."/>
            <person name="Kuo A."/>
            <person name="Mondo S."/>
            <person name="Pangilinan J."/>
            <person name="Riley R."/>
            <person name="LaButti K."/>
            <person name="Andreopoulos B."/>
            <person name="Lipzen A."/>
            <person name="Chen C."/>
            <person name="Yan M."/>
            <person name="Daum C."/>
            <person name="Ng V."/>
            <person name="Clum A."/>
            <person name="Steindorff A."/>
            <person name="Ohm R.A."/>
            <person name="Martin F."/>
            <person name="Silar P."/>
            <person name="Natvig D.O."/>
            <person name="Lalanne C."/>
            <person name="Gautier V."/>
            <person name="Ament-Velasquez S.L."/>
            <person name="Kruys A."/>
            <person name="Hutchinson M.I."/>
            <person name="Powell A.J."/>
            <person name="Barry K."/>
            <person name="Miller A.N."/>
            <person name="Grigoriev I.V."/>
            <person name="Debuchy R."/>
            <person name="Gladieux P."/>
            <person name="Hiltunen Thoren M."/>
            <person name="Johannesson H."/>
        </authorList>
    </citation>
    <scope>NUCLEOTIDE SEQUENCE [LARGE SCALE GENOMIC DNA]</scope>
    <source>
        <strain evidence="2">CBS 284.82</strain>
    </source>
</reference>
<organism evidence="1 2">
    <name type="scientific">Parachaetomium inaequale</name>
    <dbReference type="NCBI Taxonomy" id="2588326"/>
    <lineage>
        <taxon>Eukaryota</taxon>
        <taxon>Fungi</taxon>
        <taxon>Dikarya</taxon>
        <taxon>Ascomycota</taxon>
        <taxon>Pezizomycotina</taxon>
        <taxon>Sordariomycetes</taxon>
        <taxon>Sordariomycetidae</taxon>
        <taxon>Sordariales</taxon>
        <taxon>Chaetomiaceae</taxon>
        <taxon>Parachaetomium</taxon>
    </lineage>
</organism>
<gene>
    <name evidence="1" type="ORF">C8A01DRAFT_38406</name>
</gene>
<comment type="caution">
    <text evidence="1">The sequence shown here is derived from an EMBL/GenBank/DDBJ whole genome shotgun (WGS) entry which is preliminary data.</text>
</comment>
<dbReference type="Proteomes" id="UP001303115">
    <property type="component" value="Unassembled WGS sequence"/>
</dbReference>
<evidence type="ECO:0000313" key="2">
    <source>
        <dbReference type="Proteomes" id="UP001303115"/>
    </source>
</evidence>
<proteinExistence type="predicted"/>
<accession>A0AAN6PFL9</accession>
<evidence type="ECO:0000313" key="1">
    <source>
        <dbReference type="EMBL" id="KAK4035132.1"/>
    </source>
</evidence>
<name>A0AAN6PFL9_9PEZI</name>
<sequence length="239" mass="26851">MDPPQMPDEWTQRHARLGSLCRSLRDTGFHEWGFVIYRGVYGDDAAWDSFVQCLRDNIHLDLARHNAQRGAFLEQYAQWTIIEDGAALDGASTDDVRQRFVAWREGRIVRRPGHPFPLPTDPSTILPRFSHCLYVDRACLATLGPHLAAKPSDISRPHLPPPPLVAIIIDGDYVPRQDAQGQAFPPVGGSTARYLGWEYFNTRYLCGLYHDLHASSLDDFEYCRPPAIAPRGAASMPSV</sequence>
<protein>
    <submittedName>
        <fullName evidence="1">Uncharacterized protein</fullName>
    </submittedName>
</protein>